<protein>
    <submittedName>
        <fullName evidence="1">Oxidoreductase, aldo/keto reductase</fullName>
    </submittedName>
</protein>
<dbReference type="Gene3D" id="3.20.20.100">
    <property type="entry name" value="NADP-dependent oxidoreductase domain"/>
    <property type="match status" value="1"/>
</dbReference>
<dbReference type="InterPro" id="IPR036812">
    <property type="entry name" value="NAD(P)_OxRdtase_dom_sf"/>
</dbReference>
<organism evidence="1 2">
    <name type="scientific">Listeria cornellensis FSL F6-0969</name>
    <dbReference type="NCBI Taxonomy" id="1265820"/>
    <lineage>
        <taxon>Bacteria</taxon>
        <taxon>Bacillati</taxon>
        <taxon>Bacillota</taxon>
        <taxon>Bacilli</taxon>
        <taxon>Bacillales</taxon>
        <taxon>Listeriaceae</taxon>
        <taxon>Listeria</taxon>
    </lineage>
</organism>
<dbReference type="STRING" id="1265820.PCORN_18494"/>
<evidence type="ECO:0000313" key="2">
    <source>
        <dbReference type="Proteomes" id="UP000019254"/>
    </source>
</evidence>
<comment type="caution">
    <text evidence="1">The sequence shown here is derived from an EMBL/GenBank/DDBJ whole genome shotgun (WGS) entry which is preliminary data.</text>
</comment>
<accession>W7BGH5</accession>
<dbReference type="PATRIC" id="fig|1265820.5.peg.3644"/>
<dbReference type="AlphaFoldDB" id="W7BGH5"/>
<dbReference type="Proteomes" id="UP000019254">
    <property type="component" value="Unassembled WGS sequence"/>
</dbReference>
<dbReference type="SUPFAM" id="SSF51430">
    <property type="entry name" value="NAD(P)-linked oxidoreductase"/>
    <property type="match status" value="1"/>
</dbReference>
<reference evidence="1 2" key="1">
    <citation type="journal article" date="2014" name="Int. J. Syst. Evol. Microbiol.">
        <title>Listeria floridensis sp. nov., Listeria aquatica sp. nov., Listeria cornellensis sp. nov., Listeria riparia sp. nov. and Listeria grandensis sp. nov., from agricultural and natural environments.</title>
        <authorList>
            <person name="den Bakker H.C."/>
            <person name="Warchocki S."/>
            <person name="Wright E.M."/>
            <person name="Allred A.F."/>
            <person name="Ahlstrom C."/>
            <person name="Manuel C.S."/>
            <person name="Stasiewicz M.J."/>
            <person name="Burrell A."/>
            <person name="Roof S."/>
            <person name="Strawn L."/>
            <person name="Fortes E.D."/>
            <person name="Nightingale K.K."/>
            <person name="Kephart D."/>
            <person name="Wiedmann M."/>
        </authorList>
    </citation>
    <scope>NUCLEOTIDE SEQUENCE [LARGE SCALE GENOMIC DNA]</scope>
    <source>
        <strain evidence="2">FSL F6-969</strain>
    </source>
</reference>
<dbReference type="EMBL" id="AODE01000051">
    <property type="protein sequence ID" value="EUJ25057.1"/>
    <property type="molecule type" value="Genomic_DNA"/>
</dbReference>
<evidence type="ECO:0000313" key="1">
    <source>
        <dbReference type="EMBL" id="EUJ25057.1"/>
    </source>
</evidence>
<gene>
    <name evidence="1" type="ORF">PCORN_18494</name>
</gene>
<sequence>MEYMKFGNTGMDVSRICLGAMGFGDVEKWTHKWVLDEEHSLPVIKKSA</sequence>
<proteinExistence type="predicted"/>
<name>W7BGH5_9LIST</name>
<keyword evidence="2" id="KW-1185">Reference proteome</keyword>